<evidence type="ECO:0000313" key="18">
    <source>
        <dbReference type="EMBL" id="MBC5685793.1"/>
    </source>
</evidence>
<keyword evidence="5 16" id="KW-0963">Cytoplasm</keyword>
<proteinExistence type="inferred from homology"/>
<dbReference type="InterPro" id="IPR016167">
    <property type="entry name" value="FAD-bd_PCMH_sub1"/>
</dbReference>
<keyword evidence="10 16" id="KW-0133">Cell shape</keyword>
<dbReference type="RefSeq" id="WP_186853970.1">
    <property type="nucleotide sequence ID" value="NZ_JACOPG010000002.1"/>
</dbReference>
<evidence type="ECO:0000256" key="8">
    <source>
        <dbReference type="ARBA" id="ARBA00022827"/>
    </source>
</evidence>
<evidence type="ECO:0000256" key="11">
    <source>
        <dbReference type="ARBA" id="ARBA00022984"/>
    </source>
</evidence>
<comment type="caution">
    <text evidence="18">The sequence shown here is derived from an EMBL/GenBank/DDBJ whole genome shotgun (WGS) entry which is preliminary data.</text>
</comment>
<dbReference type="SUPFAM" id="SSF56176">
    <property type="entry name" value="FAD-binding/transporter-associated domain-like"/>
    <property type="match status" value="1"/>
</dbReference>
<keyword evidence="13 16" id="KW-0131">Cell cycle</keyword>
<sequence>MEIKKKFPHINFLEKEPMSRHTTFRIGGPAGLFASVQVADVAPLVSYCKTHDIPVTILGNGSNVLVGDQGIEGLVLSFGKEASAITVEGNQIRAEAGALLSQVANAALEHGLGGLAFAAGIPGTIGGAVCMNAGAYGGEMKDVLQEVRVLRADGRIENWHAEDLDLSYRHSRMMEEGAIVLSATMKLHPQETGQIKAEMDDYRIRRQAKQPLEYPSAGSTFKRPEGYFAGKLIMDAGLAGYRVGDAAVSDKHCGFVVNLGKATATDVRGLMHDVSDRVYAQFGVHLEPEVRFVGNF</sequence>
<comment type="similarity">
    <text evidence="16">Belongs to the MurB family.</text>
</comment>
<dbReference type="EMBL" id="JACOPG010000002">
    <property type="protein sequence ID" value="MBC5685793.1"/>
    <property type="molecule type" value="Genomic_DNA"/>
</dbReference>
<comment type="pathway">
    <text evidence="4 16">Cell wall biogenesis; peptidoglycan biosynthesis.</text>
</comment>
<evidence type="ECO:0000256" key="10">
    <source>
        <dbReference type="ARBA" id="ARBA00022960"/>
    </source>
</evidence>
<dbReference type="InterPro" id="IPR006094">
    <property type="entry name" value="Oxid_FAD_bind_N"/>
</dbReference>
<dbReference type="InterPro" id="IPR003170">
    <property type="entry name" value="MurB"/>
</dbReference>
<keyword evidence="11 16" id="KW-0573">Peptidoglycan synthesis</keyword>
<dbReference type="PROSITE" id="PS51387">
    <property type="entry name" value="FAD_PCMH"/>
    <property type="match status" value="1"/>
</dbReference>
<feature type="active site" evidence="16">
    <location>
        <position position="169"/>
    </location>
</feature>
<dbReference type="NCBIfam" id="TIGR00179">
    <property type="entry name" value="murB"/>
    <property type="match status" value="1"/>
</dbReference>
<evidence type="ECO:0000256" key="9">
    <source>
        <dbReference type="ARBA" id="ARBA00022857"/>
    </source>
</evidence>
<dbReference type="GO" id="GO:0008762">
    <property type="term" value="F:UDP-N-acetylmuramate dehydrogenase activity"/>
    <property type="evidence" value="ECO:0007669"/>
    <property type="project" value="UniProtKB-EC"/>
</dbReference>
<evidence type="ECO:0000256" key="14">
    <source>
        <dbReference type="ARBA" id="ARBA00023316"/>
    </source>
</evidence>
<dbReference type="Gene3D" id="3.30.43.10">
    <property type="entry name" value="Uridine Diphospho-n-acetylenolpyruvylglucosamine Reductase, domain 2"/>
    <property type="match status" value="1"/>
</dbReference>
<comment type="subcellular location">
    <subcellularLocation>
        <location evidence="3 16">Cytoplasm</location>
    </subcellularLocation>
</comment>
<evidence type="ECO:0000256" key="4">
    <source>
        <dbReference type="ARBA" id="ARBA00004752"/>
    </source>
</evidence>
<evidence type="ECO:0000313" key="19">
    <source>
        <dbReference type="Proteomes" id="UP000643810"/>
    </source>
</evidence>
<evidence type="ECO:0000256" key="5">
    <source>
        <dbReference type="ARBA" id="ARBA00022490"/>
    </source>
</evidence>
<dbReference type="Pfam" id="PF01565">
    <property type="entry name" value="FAD_binding_4"/>
    <property type="match status" value="1"/>
</dbReference>
<dbReference type="Gene3D" id="3.90.78.10">
    <property type="entry name" value="UDP-N-acetylenolpyruvoylglucosamine reductase, C-terminal domain"/>
    <property type="match status" value="1"/>
</dbReference>
<evidence type="ECO:0000256" key="6">
    <source>
        <dbReference type="ARBA" id="ARBA00022618"/>
    </source>
</evidence>
<dbReference type="NCBIfam" id="NF010480">
    <property type="entry name" value="PRK13905.1"/>
    <property type="match status" value="1"/>
</dbReference>
<evidence type="ECO:0000256" key="3">
    <source>
        <dbReference type="ARBA" id="ARBA00004496"/>
    </source>
</evidence>
<dbReference type="InterPro" id="IPR036635">
    <property type="entry name" value="MurB_C_sf"/>
</dbReference>
<dbReference type="InterPro" id="IPR011601">
    <property type="entry name" value="MurB_C"/>
</dbReference>
<dbReference type="Pfam" id="PF02873">
    <property type="entry name" value="MurB_C"/>
    <property type="match status" value="1"/>
</dbReference>
<keyword evidence="19" id="KW-1185">Reference proteome</keyword>
<evidence type="ECO:0000256" key="2">
    <source>
        <dbReference type="ARBA" id="ARBA00003921"/>
    </source>
</evidence>
<keyword evidence="8 16" id="KW-0274">FAD</keyword>
<dbReference type="PANTHER" id="PTHR21071">
    <property type="entry name" value="UDP-N-ACETYLENOLPYRUVOYLGLUCOSAMINE REDUCTASE"/>
    <property type="match status" value="1"/>
</dbReference>
<evidence type="ECO:0000256" key="16">
    <source>
        <dbReference type="HAMAP-Rule" id="MF_00037"/>
    </source>
</evidence>
<dbReference type="SUPFAM" id="SSF56194">
    <property type="entry name" value="Uridine diphospho-N-Acetylenolpyruvylglucosamine reductase, MurB, C-terminal domain"/>
    <property type="match status" value="1"/>
</dbReference>
<keyword evidence="7 16" id="KW-0285">Flavoprotein</keyword>
<name>A0ABR7GED2_9FIRM</name>
<gene>
    <name evidence="16 18" type="primary">murB</name>
    <name evidence="18" type="ORF">H8R94_04115</name>
</gene>
<dbReference type="InterPro" id="IPR016166">
    <property type="entry name" value="FAD-bd_PCMH"/>
</dbReference>
<organism evidence="18 19">
    <name type="scientific">Roseburia lenta</name>
    <dbReference type="NCBI Taxonomy" id="2763061"/>
    <lineage>
        <taxon>Bacteria</taxon>
        <taxon>Bacillati</taxon>
        <taxon>Bacillota</taxon>
        <taxon>Clostridia</taxon>
        <taxon>Lachnospirales</taxon>
        <taxon>Lachnospiraceae</taxon>
        <taxon>Roseburia</taxon>
    </lineage>
</organism>
<keyword evidence="12 16" id="KW-0560">Oxidoreductase</keyword>
<keyword evidence="6 16" id="KW-0132">Cell division</keyword>
<feature type="active site" description="Proton donor" evidence="16">
    <location>
        <position position="219"/>
    </location>
</feature>
<dbReference type="InterPro" id="IPR036318">
    <property type="entry name" value="FAD-bd_PCMH-like_sf"/>
</dbReference>
<evidence type="ECO:0000256" key="1">
    <source>
        <dbReference type="ARBA" id="ARBA00001974"/>
    </source>
</evidence>
<feature type="active site" evidence="16">
    <location>
        <position position="289"/>
    </location>
</feature>
<evidence type="ECO:0000256" key="7">
    <source>
        <dbReference type="ARBA" id="ARBA00022630"/>
    </source>
</evidence>
<evidence type="ECO:0000259" key="17">
    <source>
        <dbReference type="PROSITE" id="PS51387"/>
    </source>
</evidence>
<keyword evidence="14 16" id="KW-0961">Cell wall biogenesis/degradation</keyword>
<dbReference type="InterPro" id="IPR016169">
    <property type="entry name" value="FAD-bd_PCMH_sub2"/>
</dbReference>
<accession>A0ABR7GED2</accession>
<dbReference type="PANTHER" id="PTHR21071:SF4">
    <property type="entry name" value="UDP-N-ACETYLENOLPYRUVOYLGLUCOSAMINE REDUCTASE"/>
    <property type="match status" value="1"/>
</dbReference>
<dbReference type="HAMAP" id="MF_00037">
    <property type="entry name" value="MurB"/>
    <property type="match status" value="1"/>
</dbReference>
<keyword evidence="9 16" id="KW-0521">NADP</keyword>
<comment type="function">
    <text evidence="2 16">Cell wall formation.</text>
</comment>
<protein>
    <recommendedName>
        <fullName evidence="16">UDP-N-acetylenolpyruvoylglucosamine reductase</fullName>
        <ecNumber evidence="16">1.3.1.98</ecNumber>
    </recommendedName>
    <alternativeName>
        <fullName evidence="16">UDP-N-acetylmuramate dehydrogenase</fullName>
    </alternativeName>
</protein>
<evidence type="ECO:0000256" key="12">
    <source>
        <dbReference type="ARBA" id="ARBA00023002"/>
    </source>
</evidence>
<dbReference type="Gene3D" id="3.30.465.10">
    <property type="match status" value="1"/>
</dbReference>
<evidence type="ECO:0000256" key="13">
    <source>
        <dbReference type="ARBA" id="ARBA00023306"/>
    </source>
</evidence>
<reference evidence="18 19" key="1">
    <citation type="submission" date="2020-08" db="EMBL/GenBank/DDBJ databases">
        <title>Genome public.</title>
        <authorList>
            <person name="Liu C."/>
            <person name="Sun Q."/>
        </authorList>
    </citation>
    <scope>NUCLEOTIDE SEQUENCE [LARGE SCALE GENOMIC DNA]</scope>
    <source>
        <strain evidence="18 19">NSJ-9</strain>
    </source>
</reference>
<feature type="domain" description="FAD-binding PCMH-type" evidence="17">
    <location>
        <begin position="25"/>
        <end position="190"/>
    </location>
</feature>
<dbReference type="EC" id="1.3.1.98" evidence="16"/>
<evidence type="ECO:0000256" key="15">
    <source>
        <dbReference type="ARBA" id="ARBA00048914"/>
    </source>
</evidence>
<dbReference type="Proteomes" id="UP000643810">
    <property type="component" value="Unassembled WGS sequence"/>
</dbReference>
<comment type="catalytic activity">
    <reaction evidence="15 16">
        <text>UDP-N-acetyl-alpha-D-muramate + NADP(+) = UDP-N-acetyl-3-O-(1-carboxyvinyl)-alpha-D-glucosamine + NADPH + H(+)</text>
        <dbReference type="Rhea" id="RHEA:12248"/>
        <dbReference type="ChEBI" id="CHEBI:15378"/>
        <dbReference type="ChEBI" id="CHEBI:57783"/>
        <dbReference type="ChEBI" id="CHEBI:58349"/>
        <dbReference type="ChEBI" id="CHEBI:68483"/>
        <dbReference type="ChEBI" id="CHEBI:70757"/>
        <dbReference type="EC" id="1.3.1.98"/>
    </reaction>
</comment>
<comment type="cofactor">
    <cofactor evidence="1 16">
        <name>FAD</name>
        <dbReference type="ChEBI" id="CHEBI:57692"/>
    </cofactor>
</comment>